<feature type="domain" description="Fumarase C C-terminal" evidence="5">
    <location>
        <begin position="409"/>
        <end position="462"/>
    </location>
</feature>
<dbReference type="GO" id="GO:0006106">
    <property type="term" value="P:fumarate metabolic process"/>
    <property type="evidence" value="ECO:0007669"/>
    <property type="project" value="InterPro"/>
</dbReference>
<dbReference type="Gene3D" id="1.20.200.10">
    <property type="entry name" value="Fumarase/aspartase (Central domain)"/>
    <property type="match status" value="1"/>
</dbReference>
<dbReference type="OrthoDB" id="9802809at2"/>
<keyword evidence="3" id="KW-0816">Tricarboxylic acid cycle</keyword>
<feature type="active site" description="Proton donor/acceptor" evidence="3">
    <location>
        <position position="189"/>
    </location>
</feature>
<evidence type="ECO:0000313" key="6">
    <source>
        <dbReference type="EMBL" id="KJF45226.1"/>
    </source>
</evidence>
<dbReference type="PANTHER" id="PTHR11444">
    <property type="entry name" value="ASPARTATEAMMONIA/ARGININOSUCCINATE/ADENYLOSUCCINATE LYASE"/>
    <property type="match status" value="1"/>
</dbReference>
<evidence type="ECO:0000256" key="1">
    <source>
        <dbReference type="ARBA" id="ARBA00009084"/>
    </source>
</evidence>
<dbReference type="Proteomes" id="UP000032544">
    <property type="component" value="Unassembled WGS sequence"/>
</dbReference>
<dbReference type="InterPro" id="IPR008948">
    <property type="entry name" value="L-Aspartase-like"/>
</dbReference>
<dbReference type="PROSITE" id="PS00163">
    <property type="entry name" value="FUMARATE_LYASES"/>
    <property type="match status" value="1"/>
</dbReference>
<comment type="caution">
    <text evidence="6">The sequence shown here is derived from an EMBL/GenBank/DDBJ whole genome shotgun (WGS) entry which is preliminary data.</text>
</comment>
<evidence type="ECO:0000256" key="3">
    <source>
        <dbReference type="HAMAP-Rule" id="MF_00743"/>
    </source>
</evidence>
<comment type="pathway">
    <text evidence="3">Carbohydrate metabolism; tricarboxylic acid cycle; (S)-malate from fumarate: step 1/1.</text>
</comment>
<dbReference type="GO" id="GO:0005737">
    <property type="term" value="C:cytoplasm"/>
    <property type="evidence" value="ECO:0007669"/>
    <property type="project" value="UniProtKB-SubCell"/>
</dbReference>
<dbReference type="EMBL" id="JRHC01000001">
    <property type="protein sequence ID" value="KJF45226.1"/>
    <property type="molecule type" value="Genomic_DNA"/>
</dbReference>
<dbReference type="InterPro" id="IPR020557">
    <property type="entry name" value="Fumarate_lyase_CS"/>
</dbReference>
<feature type="binding site" evidence="3">
    <location>
        <position position="320"/>
    </location>
    <ligand>
        <name>substrate</name>
    </ligand>
</feature>
<dbReference type="UniPathway" id="UPA00223">
    <property type="reaction ID" value="UER01007"/>
</dbReference>
<dbReference type="InterPro" id="IPR005677">
    <property type="entry name" value="Fum_hydII"/>
</dbReference>
<comment type="function">
    <text evidence="3">Involved in the TCA cycle. Catalyzes the stereospecific interconversion of fumarate to L-malate.</text>
</comment>
<accession>A0A0D8JFB6</accession>
<feature type="domain" description="Fumarate lyase N-terminal" evidence="4">
    <location>
        <begin position="11"/>
        <end position="343"/>
    </location>
</feature>
<proteinExistence type="inferred from homology"/>
<protein>
    <recommendedName>
        <fullName evidence="3">Fumarate hydratase class II</fullName>
        <shortName evidence="3">Fumarase C</shortName>
        <ecNumber evidence="3">4.2.1.2</ecNumber>
    </recommendedName>
    <alternativeName>
        <fullName evidence="3">Aerobic fumarase</fullName>
    </alternativeName>
    <alternativeName>
        <fullName evidence="3">Iron-independent fumarase</fullName>
    </alternativeName>
</protein>
<dbReference type="Gene3D" id="1.10.275.10">
    <property type="entry name" value="Fumarase/aspartase (N-terminal domain)"/>
    <property type="match status" value="1"/>
</dbReference>
<evidence type="ECO:0000259" key="5">
    <source>
        <dbReference type="Pfam" id="PF10415"/>
    </source>
</evidence>
<dbReference type="InterPro" id="IPR024083">
    <property type="entry name" value="Fumarase/histidase_N"/>
</dbReference>
<dbReference type="PRINTS" id="PR00149">
    <property type="entry name" value="FUMRATELYASE"/>
</dbReference>
<name>A0A0D8JFB6_9BACT</name>
<comment type="caution">
    <text evidence="3">Lacks conserved residue(s) required for the propagation of feature annotation.</text>
</comment>
<comment type="miscellaneous">
    <text evidence="3">There are 2 substrate-binding sites: the catalytic A site, and the non-catalytic B site that may play a role in the transfer of substrate or product between the active site and the solvent. Alternatively, the B site may bind allosteric effectors.</text>
</comment>
<gene>
    <name evidence="3 6" type="primary">fumC</name>
    <name evidence="6" type="ORF">LH29_07520</name>
</gene>
<dbReference type="InterPro" id="IPR022761">
    <property type="entry name" value="Fumarate_lyase_N"/>
</dbReference>
<evidence type="ECO:0000313" key="7">
    <source>
        <dbReference type="Proteomes" id="UP000032544"/>
    </source>
</evidence>
<dbReference type="RefSeq" id="WP_045027206.1">
    <property type="nucleotide sequence ID" value="NZ_JRHC01000001.1"/>
</dbReference>
<sequence length="471" mass="51722">MNYRVEKDTLGEINVPEKKLWGAHTQRSLENFRIGPEASMPKEIIESFAIIKKVAARSNHKLGILSTNKKQLIETACDEILAGKLEQHFPLVIWQTGSGTHTNMNCNEVIVNRVKQIVENDFQWENIELHPIDDVNKSQSSNDTFSAAMHIAAYKKLTVSLLPALKELHDTFNKKSEEFSAIVKIGRTHFMDAVPITLGQEFSAYSTQIEKGINALKNTLPDLQELPLGGTAVGTGLNSPAGFDDEIVNEISNETGLPFIKAKNKFALIAGHDAFVQSHSAIKQLAVSLLKIVNDLRVMVSGPRAGISELNIPANEAGSSIMPGKVNPTQIEALSMVCTQVMGNDTTISVANSYGHFQLNVFKPVLIRNFLESATLLADACKSFNKNCLLGITPDTEKIDAHVNNSLMLVTSLTPHIGYDKAAQIAKYAHANKCSLKVAAAELKLVDEKQFDEWVKPGEMTRPNVTVNKNK</sequence>
<feature type="binding site" evidence="3">
    <location>
        <begin position="98"/>
        <end position="100"/>
    </location>
    <ligand>
        <name>substrate</name>
    </ligand>
</feature>
<feature type="binding site" evidence="3">
    <location>
        <position position="188"/>
    </location>
    <ligand>
        <name>substrate</name>
    </ligand>
</feature>
<dbReference type="CDD" id="cd01362">
    <property type="entry name" value="Fumarase_classII"/>
    <property type="match status" value="1"/>
</dbReference>
<dbReference type="InterPro" id="IPR000362">
    <property type="entry name" value="Fumarate_lyase_fam"/>
</dbReference>
<dbReference type="NCBIfam" id="TIGR00979">
    <property type="entry name" value="fumC_II"/>
    <property type="match status" value="1"/>
</dbReference>
<dbReference type="GO" id="GO:0006108">
    <property type="term" value="P:malate metabolic process"/>
    <property type="evidence" value="ECO:0007669"/>
    <property type="project" value="TreeGrafter"/>
</dbReference>
<dbReference type="GO" id="GO:0006099">
    <property type="term" value="P:tricarboxylic acid cycle"/>
    <property type="evidence" value="ECO:0007669"/>
    <property type="project" value="UniProtKB-UniRule"/>
</dbReference>
<keyword evidence="3" id="KW-0963">Cytoplasm</keyword>
<dbReference type="GO" id="GO:0004333">
    <property type="term" value="F:fumarate hydratase activity"/>
    <property type="evidence" value="ECO:0007669"/>
    <property type="project" value="UniProtKB-UniRule"/>
</dbReference>
<dbReference type="HAMAP" id="MF_00743">
    <property type="entry name" value="FumaraseC"/>
    <property type="match status" value="1"/>
</dbReference>
<dbReference type="AlphaFoldDB" id="A0A0D8JFB6"/>
<feature type="binding site" evidence="3">
    <location>
        <begin position="140"/>
        <end position="142"/>
    </location>
    <ligand>
        <name>substrate</name>
    </ligand>
</feature>
<dbReference type="Gene3D" id="1.10.40.30">
    <property type="entry name" value="Fumarase/aspartase (C-terminal domain)"/>
    <property type="match status" value="1"/>
</dbReference>
<comment type="subcellular location">
    <subcellularLocation>
        <location evidence="3">Cytoplasm</location>
    </subcellularLocation>
</comment>
<dbReference type="FunFam" id="1.10.40.30:FF:000002">
    <property type="entry name" value="Fumarate hydratase class II"/>
    <property type="match status" value="1"/>
</dbReference>
<feature type="binding site" evidence="3">
    <location>
        <begin position="325"/>
        <end position="327"/>
    </location>
    <ligand>
        <name>substrate</name>
    </ligand>
</feature>
<comment type="subunit">
    <text evidence="3">Homotetramer.</text>
</comment>
<evidence type="ECO:0000256" key="2">
    <source>
        <dbReference type="ARBA" id="ARBA00023239"/>
    </source>
</evidence>
<reference evidence="6 7" key="1">
    <citation type="submission" date="2014-09" db="EMBL/GenBank/DDBJ databases">
        <title>Draft Genome Sequence of Draconibacterium sp. JN14CK-3.</title>
        <authorList>
            <person name="Dong C."/>
            <person name="Lai Q."/>
            <person name="Shao Z."/>
        </authorList>
    </citation>
    <scope>NUCLEOTIDE SEQUENCE [LARGE SCALE GENOMIC DNA]</scope>
    <source>
        <strain evidence="6 7">JN14CK-3</strain>
    </source>
</reference>
<dbReference type="PANTHER" id="PTHR11444:SF1">
    <property type="entry name" value="FUMARATE HYDRATASE, MITOCHONDRIAL"/>
    <property type="match status" value="1"/>
</dbReference>
<dbReference type="Pfam" id="PF10415">
    <property type="entry name" value="FumaraseC_C"/>
    <property type="match status" value="1"/>
</dbReference>
<feature type="active site" evidence="3">
    <location>
        <position position="319"/>
    </location>
</feature>
<organism evidence="6 7">
    <name type="scientific">Draconibacterium sediminis</name>
    <dbReference type="NCBI Taxonomy" id="1544798"/>
    <lineage>
        <taxon>Bacteria</taxon>
        <taxon>Pseudomonadati</taxon>
        <taxon>Bacteroidota</taxon>
        <taxon>Bacteroidia</taxon>
        <taxon>Marinilabiliales</taxon>
        <taxon>Prolixibacteraceae</taxon>
        <taxon>Draconibacterium</taxon>
    </lineage>
</organism>
<dbReference type="InterPro" id="IPR018951">
    <property type="entry name" value="Fumarase_C_C"/>
</dbReference>
<keyword evidence="7" id="KW-1185">Reference proteome</keyword>
<dbReference type="STRING" id="1544798.LH29_07520"/>
<dbReference type="NCBIfam" id="NF008909">
    <property type="entry name" value="PRK12273.1"/>
    <property type="match status" value="1"/>
</dbReference>
<dbReference type="FunFam" id="1.20.200.10:FF:000001">
    <property type="entry name" value="Fumarate hydratase, mitochondrial"/>
    <property type="match status" value="1"/>
</dbReference>
<keyword evidence="2 3" id="KW-0456">Lyase</keyword>
<comment type="catalytic activity">
    <reaction evidence="3">
        <text>(S)-malate = fumarate + H2O</text>
        <dbReference type="Rhea" id="RHEA:12460"/>
        <dbReference type="ChEBI" id="CHEBI:15377"/>
        <dbReference type="ChEBI" id="CHEBI:15589"/>
        <dbReference type="ChEBI" id="CHEBI:29806"/>
        <dbReference type="EC" id="4.2.1.2"/>
    </reaction>
</comment>
<comment type="similarity">
    <text evidence="1 3">Belongs to the class-II fumarase/aspartase family. Fumarase subfamily.</text>
</comment>
<dbReference type="PATRIC" id="fig|1544798.3.peg.1507"/>
<dbReference type="SUPFAM" id="SSF48557">
    <property type="entry name" value="L-aspartase-like"/>
    <property type="match status" value="1"/>
</dbReference>
<dbReference type="Pfam" id="PF00206">
    <property type="entry name" value="Lyase_1"/>
    <property type="match status" value="1"/>
</dbReference>
<feature type="site" description="Important for catalytic activity" evidence="3">
    <location>
        <position position="332"/>
    </location>
</feature>
<evidence type="ECO:0000259" key="4">
    <source>
        <dbReference type="Pfam" id="PF00206"/>
    </source>
</evidence>
<dbReference type="FunFam" id="1.10.275.10:FF:000001">
    <property type="entry name" value="Fumarate hydratase, mitochondrial"/>
    <property type="match status" value="1"/>
</dbReference>
<dbReference type="EC" id="4.2.1.2" evidence="3"/>